<protein>
    <submittedName>
        <fullName evidence="1">Uncharacterized protein</fullName>
    </submittedName>
</protein>
<keyword evidence="2" id="KW-1185">Reference proteome</keyword>
<accession>A0ABN4RZR4</accession>
<sequence>MIDIDESTILEGVLMSQKFFKFNQFLCKHSHHGLTECNPKVPCGCGKCIGISLYILANLYECESESLSPERAFQLTEMYAKMLKMTRNPMTLEPTVMGNFSHLEQIISTLQLKYQSYEKYPFGDFFYSFDGSGFALAYLYACDSIKGLSSQYLFCTSFKDRQDAISVGRSIGGNHTGFIVWENSNFFIFDPNVGGGLFQFGIARITPYTIEGGFNIMSVKLGSSQKVRLVSIFKPRFDLETKNSCILNNALKDIHSFKEDI</sequence>
<evidence type="ECO:0000313" key="2">
    <source>
        <dbReference type="Proteomes" id="UP000094600"/>
    </source>
</evidence>
<organism evidence="1 2">
    <name type="scientific">Xenorhabdus hominickii</name>
    <dbReference type="NCBI Taxonomy" id="351679"/>
    <lineage>
        <taxon>Bacteria</taxon>
        <taxon>Pseudomonadati</taxon>
        <taxon>Pseudomonadota</taxon>
        <taxon>Gammaproteobacteria</taxon>
        <taxon>Enterobacterales</taxon>
        <taxon>Morganellaceae</taxon>
        <taxon>Xenorhabdus</taxon>
    </lineage>
</organism>
<evidence type="ECO:0000313" key="1">
    <source>
        <dbReference type="EMBL" id="AOM39493.1"/>
    </source>
</evidence>
<proteinExistence type="predicted"/>
<reference evidence="1 2" key="1">
    <citation type="submission" date="2016-06" db="EMBL/GenBank/DDBJ databases">
        <title>Bacterial characters and pathogenicity of Xenorhabdus hominickii from an entomopathogenic nematode, Steinernema monticolum.</title>
        <authorList>
            <person name="Park Y."/>
            <person name="Kim Y."/>
        </authorList>
    </citation>
    <scope>NUCLEOTIDE SEQUENCE [LARGE SCALE GENOMIC DNA]</scope>
    <source>
        <strain evidence="1 2">ANU1</strain>
    </source>
</reference>
<name>A0ABN4RZR4_XENHO</name>
<dbReference type="Proteomes" id="UP000094600">
    <property type="component" value="Chromosome"/>
</dbReference>
<gene>
    <name evidence="1" type="ORF">A9255_02090</name>
</gene>
<dbReference type="EMBL" id="CP016176">
    <property type="protein sequence ID" value="AOM39493.1"/>
    <property type="molecule type" value="Genomic_DNA"/>
</dbReference>